<comment type="caution">
    <text evidence="1">The sequence shown here is derived from an EMBL/GenBank/DDBJ whole genome shotgun (WGS) entry which is preliminary data.</text>
</comment>
<evidence type="ECO:0000313" key="2">
    <source>
        <dbReference type="Proteomes" id="UP000256838"/>
    </source>
</evidence>
<accession>A0A3D8K1M6</accession>
<proteinExistence type="predicted"/>
<protein>
    <submittedName>
        <fullName evidence="1">Uncharacterized protein</fullName>
    </submittedName>
</protein>
<dbReference type="OrthoDB" id="9115108at2"/>
<sequence length="264" mass="29172">MDATLESSSSPEKLFRTTEEALRFSLNYSLYQQGRALADRLATPAGRKGKGLSGSDGAAQAGMLRRFFDGSTDADYARRLWAWAKTVFTKKEIEQIEAADKNGIIFLEEARRAHAVEQELDQLTTVERAVIVARFALRSLPCHCGRACCAGHRPNPEWEAAIRDVTQAALVSLSGHLSHALVRRKLVEEVFGVKVNLQQLADKASVNKNTVTAHRKIIRVWLSGQKAQPAKGKREAVLAVEGVEAAARLKLDRMLSYLDFIGDE</sequence>
<evidence type="ECO:0000313" key="1">
    <source>
        <dbReference type="EMBL" id="RDU99218.1"/>
    </source>
</evidence>
<name>A0A3D8K1M6_9BURK</name>
<dbReference type="RefSeq" id="WP_147297857.1">
    <property type="nucleotide sequence ID" value="NZ_QRGA01000005.1"/>
</dbReference>
<dbReference type="Proteomes" id="UP000256838">
    <property type="component" value="Unassembled WGS sequence"/>
</dbReference>
<dbReference type="EMBL" id="QRGA01000005">
    <property type="protein sequence ID" value="RDU99218.1"/>
    <property type="molecule type" value="Genomic_DNA"/>
</dbReference>
<gene>
    <name evidence="1" type="ORF">DWV00_08825</name>
</gene>
<keyword evidence="2" id="KW-1185">Reference proteome</keyword>
<organism evidence="1 2">
    <name type="scientific">Trinickia dinghuensis</name>
    <dbReference type="NCBI Taxonomy" id="2291023"/>
    <lineage>
        <taxon>Bacteria</taxon>
        <taxon>Pseudomonadati</taxon>
        <taxon>Pseudomonadota</taxon>
        <taxon>Betaproteobacteria</taxon>
        <taxon>Burkholderiales</taxon>
        <taxon>Burkholderiaceae</taxon>
        <taxon>Trinickia</taxon>
    </lineage>
</organism>
<reference evidence="1 2" key="1">
    <citation type="submission" date="2018-08" db="EMBL/GenBank/DDBJ databases">
        <title>Paraburkholderia sp. DHOM06 isolated from forest soil.</title>
        <authorList>
            <person name="Gao Z.-H."/>
            <person name="Qiu L.-H."/>
        </authorList>
    </citation>
    <scope>NUCLEOTIDE SEQUENCE [LARGE SCALE GENOMIC DNA]</scope>
    <source>
        <strain evidence="1 2">DHOM06</strain>
    </source>
</reference>
<dbReference type="AlphaFoldDB" id="A0A3D8K1M6"/>